<proteinExistence type="inferred from homology"/>
<keyword evidence="26" id="KW-0812">Transmembrane</keyword>
<comment type="subcellular location">
    <subcellularLocation>
        <location evidence="2">Cell membrane</location>
    </subcellularLocation>
</comment>
<dbReference type="Proteomes" id="UP000246569">
    <property type="component" value="Unassembled WGS sequence"/>
</dbReference>
<evidence type="ECO:0000313" key="31">
    <source>
        <dbReference type="Proteomes" id="UP000246569"/>
    </source>
</evidence>
<dbReference type="InterPro" id="IPR012338">
    <property type="entry name" value="Beta-lactam/transpept-like"/>
</dbReference>
<reference evidence="30 31" key="1">
    <citation type="submission" date="2018-05" db="EMBL/GenBank/DDBJ databases">
        <title>Genomic Encyclopedia of Type Strains, Phase IV (KMG-IV): sequencing the most valuable type-strain genomes for metagenomic binning, comparative biology and taxonomic classification.</title>
        <authorList>
            <person name="Goeker M."/>
        </authorList>
    </citation>
    <scope>NUCLEOTIDE SEQUENCE [LARGE SCALE GENOMIC DNA]</scope>
    <source>
        <strain evidence="30 31">DSM 23606</strain>
    </source>
</reference>
<feature type="active site" description="Proton donor; for transglycosylase activity" evidence="24">
    <location>
        <position position="191"/>
    </location>
</feature>
<keyword evidence="13 23" id="KW-0133">Cell shape</keyword>
<evidence type="ECO:0000256" key="15">
    <source>
        <dbReference type="ARBA" id="ARBA00023136"/>
    </source>
</evidence>
<evidence type="ECO:0000256" key="4">
    <source>
        <dbReference type="ARBA" id="ARBA00007090"/>
    </source>
</evidence>
<accession>A0A317MQU7</accession>
<comment type="similarity">
    <text evidence="4 23">In the C-terminal section; belongs to the transpeptidase family.</text>
</comment>
<dbReference type="GO" id="GO:0046677">
    <property type="term" value="P:response to antibiotic"/>
    <property type="evidence" value="ECO:0007669"/>
    <property type="project" value="UniProtKB-UniRule"/>
</dbReference>
<dbReference type="GO" id="GO:0071555">
    <property type="term" value="P:cell wall organization"/>
    <property type="evidence" value="ECO:0007669"/>
    <property type="project" value="UniProtKB-UniRule"/>
</dbReference>
<keyword evidence="7" id="KW-1003">Cell membrane</keyword>
<evidence type="ECO:0000259" key="28">
    <source>
        <dbReference type="Pfam" id="PF00912"/>
    </source>
</evidence>
<evidence type="ECO:0000256" key="14">
    <source>
        <dbReference type="ARBA" id="ARBA00022984"/>
    </source>
</evidence>
<keyword evidence="15 26" id="KW-0472">Membrane</keyword>
<comment type="catalytic activity">
    <reaction evidence="21">
        <text>[GlcNAc-(1-&gt;4)-Mur2Ac(oyl-L-Ala-gamma-D-Glu-L-Lys-D-Ala-D-Ala)](n)-di-trans,octa-cis-undecaprenyl diphosphate + beta-D-GlcNAc-(1-&gt;4)-Mur2Ac(oyl-L-Ala-gamma-D-Glu-L-Lys-D-Ala-D-Ala)-di-trans,octa-cis-undecaprenyl diphosphate = [GlcNAc-(1-&gt;4)-Mur2Ac(oyl-L-Ala-gamma-D-Glu-L-Lys-D-Ala-D-Ala)](n+1)-di-trans,octa-cis-undecaprenyl diphosphate + di-trans,octa-cis-undecaprenyl diphosphate + H(+)</text>
        <dbReference type="Rhea" id="RHEA:23708"/>
        <dbReference type="Rhea" id="RHEA-COMP:9602"/>
        <dbReference type="Rhea" id="RHEA-COMP:9603"/>
        <dbReference type="ChEBI" id="CHEBI:15378"/>
        <dbReference type="ChEBI" id="CHEBI:58405"/>
        <dbReference type="ChEBI" id="CHEBI:60033"/>
        <dbReference type="ChEBI" id="CHEBI:78435"/>
        <dbReference type="EC" id="2.4.99.28"/>
    </reaction>
</comment>
<evidence type="ECO:0000256" key="5">
    <source>
        <dbReference type="ARBA" id="ARBA00007739"/>
    </source>
</evidence>
<evidence type="ECO:0000259" key="29">
    <source>
        <dbReference type="Pfam" id="PF14814"/>
    </source>
</evidence>
<comment type="similarity">
    <text evidence="5 23">In the N-terminal section; belongs to the glycosyltransferase 51 family.</text>
</comment>
<evidence type="ECO:0000256" key="11">
    <source>
        <dbReference type="ARBA" id="ARBA00022679"/>
    </source>
</evidence>
<evidence type="ECO:0000256" key="18">
    <source>
        <dbReference type="ARBA" id="ARBA00023316"/>
    </source>
</evidence>
<dbReference type="SUPFAM" id="SSF53955">
    <property type="entry name" value="Lysozyme-like"/>
    <property type="match status" value="1"/>
</dbReference>
<dbReference type="Pfam" id="PF14814">
    <property type="entry name" value="UB2H"/>
    <property type="match status" value="1"/>
</dbReference>
<feature type="transmembrane region" description="Helical" evidence="26">
    <location>
        <begin position="20"/>
        <end position="42"/>
    </location>
</feature>
<feature type="domain" description="Glycosyl transferase family 51" evidence="28">
    <location>
        <begin position="167"/>
        <end position="338"/>
    </location>
</feature>
<name>A0A317MQU7_9GAMM</name>
<evidence type="ECO:0000259" key="27">
    <source>
        <dbReference type="Pfam" id="PF00905"/>
    </source>
</evidence>
<keyword evidence="16" id="KW-0046">Antibiotic resistance</keyword>
<dbReference type="Gene3D" id="1.10.3810.10">
    <property type="entry name" value="Biosynthetic peptidoglycan transglycosylase-like"/>
    <property type="match status" value="1"/>
</dbReference>
<dbReference type="InterPro" id="IPR050396">
    <property type="entry name" value="Glycosyltr_51/Transpeptidase"/>
</dbReference>
<evidence type="ECO:0000256" key="6">
    <source>
        <dbReference type="ARBA" id="ARBA00018637"/>
    </source>
</evidence>
<dbReference type="GO" id="GO:0008955">
    <property type="term" value="F:peptidoglycan glycosyltransferase activity"/>
    <property type="evidence" value="ECO:0007669"/>
    <property type="project" value="UniProtKB-UniRule"/>
</dbReference>
<keyword evidence="31" id="KW-1185">Reference proteome</keyword>
<keyword evidence="18 23" id="KW-0961">Cell wall biogenesis/degradation</keyword>
<evidence type="ECO:0000256" key="24">
    <source>
        <dbReference type="PIRSR" id="PIRSR002799-1"/>
    </source>
</evidence>
<evidence type="ECO:0000256" key="22">
    <source>
        <dbReference type="NCBIfam" id="TIGR02071"/>
    </source>
</evidence>
<evidence type="ECO:0000256" key="21">
    <source>
        <dbReference type="ARBA" id="ARBA00049902"/>
    </source>
</evidence>
<sequence length="815" mass="89321">MARTPKRRPPKRPSFVRGIFHLIGLVLLGGVVIGAVALYSYASHLDGVIRTQFEGKRWALPARVYASPLEAFAGMNLKPGQFATELNALLYRETSADEGPGTVVRRGDSFELTTRGFAFWDGTESPRHLRVSFDGSKLSSIEALDGQPAPGLLRLEPIEIAGIYPAHHEDRILVRRSDLPQGLVDALTAIEDRSFFEHFGIDFKGVIRATVVNMRAGRTVQGASTLTQQLVKNFFLSSERTFSRKLNEMLMAVLIEWHYSKDEILEAYSNEIYLGQDGARAVHGFGLAARFYFDRPLGELELPQMALLAGLVKGPSYYDPRRHPERALERRNLVLDAMAEQGKLTPGQLAAAKAAPLGVSERGQSGGLTRYPIFIDLVQRQLRESYREEDLTSEGLRIFTTLDPRVQADAEDSIVSMLPQLEKSRRMKADTLQGAAVVVRPDNGEVMALVGGRDVRLAGFNRILDARRPAGSLLKPAVYLAALEDPQQFTLATSIPDQPFTWHLPGGGGDWSPRNYEKNFRGRVILRYALAHSMNVPTAWIAKQIGMDRVVDILHRLGARQDLKPYPALVLGAADLSPFEIAQMYQTLASGGYRAPLRAIREVTAQDGKPLTRYPLEIEQVVQPGPAYLVVNAMQAVVREGTATAVYRTLDRKLNLAGKTGTTDDLRDSWFGGFSGNLMTLVWVGRDDNRPTGLTGANGALRVWIDMMNKFNLEPVEMAQPQDVQMASIDPGSGGLADGNCGRALSLPFISGSAPRALAPCHAGYVPPEGYDAAPGDAGDGTEAPAAQEPRSREKPAEPAPATDSIGDFFKRLMQ</sequence>
<evidence type="ECO:0000256" key="25">
    <source>
        <dbReference type="SAM" id="MobiDB-lite"/>
    </source>
</evidence>
<dbReference type="GO" id="GO:0009252">
    <property type="term" value="P:peptidoglycan biosynthetic process"/>
    <property type="evidence" value="ECO:0007669"/>
    <property type="project" value="UniProtKB-UniRule"/>
</dbReference>
<dbReference type="GO" id="GO:0030288">
    <property type="term" value="C:outer membrane-bounded periplasmic space"/>
    <property type="evidence" value="ECO:0007669"/>
    <property type="project" value="TreeGrafter"/>
</dbReference>
<dbReference type="SUPFAM" id="SSF56601">
    <property type="entry name" value="beta-lactamase/transpeptidase-like"/>
    <property type="match status" value="1"/>
</dbReference>
<evidence type="ECO:0000256" key="17">
    <source>
        <dbReference type="ARBA" id="ARBA00023268"/>
    </source>
</evidence>
<dbReference type="GO" id="GO:0008360">
    <property type="term" value="P:regulation of cell shape"/>
    <property type="evidence" value="ECO:0007669"/>
    <property type="project" value="UniProtKB-UniRule"/>
</dbReference>
<dbReference type="Gene3D" id="3.30.2060.10">
    <property type="entry name" value="Penicillin-binding protein 1b domain"/>
    <property type="match status" value="1"/>
</dbReference>
<feature type="region of interest" description="Disordered" evidence="25">
    <location>
        <begin position="770"/>
        <end position="815"/>
    </location>
</feature>
<dbReference type="GO" id="GO:0006508">
    <property type="term" value="P:proteolysis"/>
    <property type="evidence" value="ECO:0007669"/>
    <property type="project" value="UniProtKB-KW"/>
</dbReference>
<gene>
    <name evidence="30" type="ORF">C7443_11269</name>
</gene>
<evidence type="ECO:0000256" key="26">
    <source>
        <dbReference type="SAM" id="Phobius"/>
    </source>
</evidence>
<comment type="pathway">
    <text evidence="3 23">Cell wall biogenesis; peptidoglycan biosynthesis.</text>
</comment>
<comment type="caution">
    <text evidence="30">The sequence shown here is derived from an EMBL/GenBank/DDBJ whole genome shotgun (WGS) entry which is preliminary data.</text>
</comment>
<keyword evidence="8" id="KW-0121">Carboxypeptidase</keyword>
<dbReference type="OrthoDB" id="9766909at2"/>
<evidence type="ECO:0000256" key="8">
    <source>
        <dbReference type="ARBA" id="ARBA00022645"/>
    </source>
</evidence>
<dbReference type="PANTHER" id="PTHR32282">
    <property type="entry name" value="BINDING PROTEIN TRANSPEPTIDASE, PUTATIVE-RELATED"/>
    <property type="match status" value="1"/>
</dbReference>
<dbReference type="FunFam" id="1.10.3810.10:FF:000001">
    <property type="entry name" value="Penicillin-binding protein 1A"/>
    <property type="match status" value="1"/>
</dbReference>
<comment type="function">
    <text evidence="1 23">Cell wall formation. Synthesis of cross-linked peptidoglycan from the lipid intermediates. The enzyme has a penicillin-insensitive transglycosylase N-terminal domain (formation of linear glycan strands) and a penicillin-sensitive transpeptidase C-terminal domain (cross-linking of the peptide subunits).</text>
</comment>
<evidence type="ECO:0000256" key="1">
    <source>
        <dbReference type="ARBA" id="ARBA00002624"/>
    </source>
</evidence>
<evidence type="ECO:0000256" key="7">
    <source>
        <dbReference type="ARBA" id="ARBA00022475"/>
    </source>
</evidence>
<evidence type="ECO:0000256" key="13">
    <source>
        <dbReference type="ARBA" id="ARBA00022960"/>
    </source>
</evidence>
<dbReference type="NCBIfam" id="TIGR02071">
    <property type="entry name" value="PBP_1b"/>
    <property type="match status" value="1"/>
</dbReference>
<dbReference type="PIRSF" id="PIRSF002799">
    <property type="entry name" value="PBP_1b"/>
    <property type="match status" value="1"/>
</dbReference>
<feature type="compositionally biased region" description="Low complexity" evidence="25">
    <location>
        <begin position="770"/>
        <end position="787"/>
    </location>
</feature>
<dbReference type="Pfam" id="PF00912">
    <property type="entry name" value="Transgly"/>
    <property type="match status" value="1"/>
</dbReference>
<evidence type="ECO:0000256" key="9">
    <source>
        <dbReference type="ARBA" id="ARBA00022670"/>
    </source>
</evidence>
<evidence type="ECO:0000256" key="12">
    <source>
        <dbReference type="ARBA" id="ARBA00022801"/>
    </source>
</evidence>
<keyword evidence="26" id="KW-1133">Transmembrane helix</keyword>
<dbReference type="Pfam" id="PF00905">
    <property type="entry name" value="Transpeptidase"/>
    <property type="match status" value="1"/>
</dbReference>
<keyword evidence="12" id="KW-0378">Hydrolase</keyword>
<dbReference type="InterPro" id="IPR011813">
    <property type="entry name" value="PBP_1b"/>
</dbReference>
<feature type="domain" description="Penicillin-binding protein transpeptidase" evidence="27">
    <location>
        <begin position="434"/>
        <end position="664"/>
    </location>
</feature>
<keyword evidence="14 23" id="KW-0573">Peptidoglycan synthesis</keyword>
<evidence type="ECO:0000256" key="20">
    <source>
        <dbReference type="ARBA" id="ARBA00034000"/>
    </source>
</evidence>
<dbReference type="GO" id="GO:0008658">
    <property type="term" value="F:penicillin binding"/>
    <property type="evidence" value="ECO:0007669"/>
    <property type="project" value="UniProtKB-UniRule"/>
</dbReference>
<evidence type="ECO:0000256" key="23">
    <source>
        <dbReference type="PIRNR" id="PIRNR002799"/>
    </source>
</evidence>
<dbReference type="InterPro" id="IPR001264">
    <property type="entry name" value="Glyco_trans_51"/>
</dbReference>
<dbReference type="PANTHER" id="PTHR32282:SF11">
    <property type="entry name" value="PENICILLIN-BINDING PROTEIN 1B"/>
    <property type="match status" value="1"/>
</dbReference>
<dbReference type="AlphaFoldDB" id="A0A317MQU7"/>
<dbReference type="Gene3D" id="3.40.710.10">
    <property type="entry name" value="DD-peptidase/beta-lactamase superfamily"/>
    <property type="match status" value="1"/>
</dbReference>
<dbReference type="GO" id="GO:0009274">
    <property type="term" value="C:peptidoglycan-based cell wall"/>
    <property type="evidence" value="ECO:0007669"/>
    <property type="project" value="UniProtKB-UniRule"/>
</dbReference>
<comment type="catalytic activity">
    <reaction evidence="20">
        <text>Preferential cleavage: (Ac)2-L-Lys-D-Ala-|-D-Ala. Also transpeptidation of peptidyl-alanyl moieties that are N-acyl substituents of D-alanine.</text>
        <dbReference type="EC" id="3.4.16.4"/>
    </reaction>
</comment>
<dbReference type="UniPathway" id="UPA00219"/>
<evidence type="ECO:0000313" key="30">
    <source>
        <dbReference type="EMBL" id="PWV59071.1"/>
    </source>
</evidence>
<dbReference type="InterPro" id="IPR036950">
    <property type="entry name" value="PBP_transglycosylase"/>
</dbReference>
<evidence type="ECO:0000256" key="10">
    <source>
        <dbReference type="ARBA" id="ARBA00022676"/>
    </source>
</evidence>
<keyword evidence="9" id="KW-0645">Protease</keyword>
<dbReference type="GO" id="GO:0005886">
    <property type="term" value="C:plasma membrane"/>
    <property type="evidence" value="ECO:0007669"/>
    <property type="project" value="UniProtKB-SubCell"/>
</dbReference>
<evidence type="ECO:0000256" key="3">
    <source>
        <dbReference type="ARBA" id="ARBA00004752"/>
    </source>
</evidence>
<keyword evidence="11 23" id="KW-0808">Transferase</keyword>
<dbReference type="InterPro" id="IPR028166">
    <property type="entry name" value="UB2H"/>
</dbReference>
<evidence type="ECO:0000256" key="2">
    <source>
        <dbReference type="ARBA" id="ARBA00004236"/>
    </source>
</evidence>
<dbReference type="InterPro" id="IPR001460">
    <property type="entry name" value="PCN-bd_Tpept"/>
</dbReference>
<keyword evidence="10 23" id="KW-0328">Glycosyltransferase</keyword>
<feature type="domain" description="Bifunctional transglycosylase second" evidence="29">
    <location>
        <begin position="73"/>
        <end position="155"/>
    </location>
</feature>
<feature type="active site" description="Acyl-ester intermediate; for transpeptidase activity" evidence="24">
    <location>
        <position position="472"/>
    </location>
</feature>
<organism evidence="30 31">
    <name type="scientific">Plasticicumulans acidivorans</name>
    <dbReference type="NCBI Taxonomy" id="886464"/>
    <lineage>
        <taxon>Bacteria</taxon>
        <taxon>Pseudomonadati</taxon>
        <taxon>Pseudomonadota</taxon>
        <taxon>Gammaproteobacteria</taxon>
        <taxon>Candidatus Competibacteraceae</taxon>
        <taxon>Plasticicumulans</taxon>
    </lineage>
</organism>
<dbReference type="GO" id="GO:0009002">
    <property type="term" value="F:serine-type D-Ala-D-Ala carboxypeptidase activity"/>
    <property type="evidence" value="ECO:0007669"/>
    <property type="project" value="UniProtKB-EC"/>
</dbReference>
<evidence type="ECO:0000256" key="16">
    <source>
        <dbReference type="ARBA" id="ARBA00023251"/>
    </source>
</evidence>
<dbReference type="InterPro" id="IPR023346">
    <property type="entry name" value="Lysozyme-like_dom_sf"/>
</dbReference>
<keyword evidence="17" id="KW-0511">Multifunctional enzyme</keyword>
<protein>
    <recommendedName>
        <fullName evidence="6 22">Penicillin-binding protein 1B</fullName>
        <shortName evidence="23">PBP-1b</shortName>
        <shortName evidence="23">PBP1b</shortName>
    </recommendedName>
    <alternativeName>
        <fullName evidence="19 23">Murein polymerase</fullName>
    </alternativeName>
</protein>
<dbReference type="NCBIfam" id="TIGR02074">
    <property type="entry name" value="PBP_1a_fam"/>
    <property type="match status" value="1"/>
</dbReference>
<dbReference type="EMBL" id="QGTJ01000012">
    <property type="protein sequence ID" value="PWV59071.1"/>
    <property type="molecule type" value="Genomic_DNA"/>
</dbReference>
<evidence type="ECO:0000256" key="19">
    <source>
        <dbReference type="ARBA" id="ARBA00032454"/>
    </source>
</evidence>